<evidence type="ECO:0000256" key="7">
    <source>
        <dbReference type="PROSITE-ProRule" id="PRU00330"/>
    </source>
</evidence>
<dbReference type="SUPFAM" id="SSF46785">
    <property type="entry name" value="Winged helix' DNA-binding domain"/>
    <property type="match status" value="1"/>
</dbReference>
<dbReference type="Pfam" id="PF00888">
    <property type="entry name" value="Cullin"/>
    <property type="match status" value="1"/>
</dbReference>
<keyword evidence="11" id="KW-1185">Reference proteome</keyword>
<dbReference type="Gene3D" id="1.10.10.10">
    <property type="entry name" value="Winged helix-like DNA-binding domain superfamily/Winged helix DNA-binding domain"/>
    <property type="match status" value="1"/>
</dbReference>
<dbReference type="GO" id="GO:0031625">
    <property type="term" value="F:ubiquitin protein ligase binding"/>
    <property type="evidence" value="ECO:0007669"/>
    <property type="project" value="InterPro"/>
</dbReference>
<evidence type="ECO:0000256" key="3">
    <source>
        <dbReference type="ARBA" id="ARBA00022499"/>
    </source>
</evidence>
<organism evidence="10 11">
    <name type="scientific">Coemansia biformis</name>
    <dbReference type="NCBI Taxonomy" id="1286918"/>
    <lineage>
        <taxon>Eukaryota</taxon>
        <taxon>Fungi</taxon>
        <taxon>Fungi incertae sedis</taxon>
        <taxon>Zoopagomycota</taxon>
        <taxon>Kickxellomycotina</taxon>
        <taxon>Kickxellomycetes</taxon>
        <taxon>Kickxellales</taxon>
        <taxon>Kickxellaceae</taxon>
        <taxon>Coemansia</taxon>
    </lineage>
</organism>
<dbReference type="InterPro" id="IPR019559">
    <property type="entry name" value="Cullin_neddylation_domain"/>
</dbReference>
<keyword evidence="4" id="KW-0833">Ubl conjugation pathway</keyword>
<evidence type="ECO:0000313" key="11">
    <source>
        <dbReference type="Proteomes" id="UP001143981"/>
    </source>
</evidence>
<evidence type="ECO:0000256" key="5">
    <source>
        <dbReference type="ARBA" id="ARBA00022843"/>
    </source>
</evidence>
<keyword evidence="10" id="KW-0436">Ligase</keyword>
<reference evidence="10" key="1">
    <citation type="submission" date="2022-07" db="EMBL/GenBank/DDBJ databases">
        <title>Phylogenomic reconstructions and comparative analyses of Kickxellomycotina fungi.</title>
        <authorList>
            <person name="Reynolds N.K."/>
            <person name="Stajich J.E."/>
            <person name="Barry K."/>
            <person name="Grigoriev I.V."/>
            <person name="Crous P."/>
            <person name="Smith M.E."/>
        </authorList>
    </citation>
    <scope>NUCLEOTIDE SEQUENCE</scope>
    <source>
        <strain evidence="10">BCRC 34381</strain>
    </source>
</reference>
<sequence length="797" mass="89799">MDMMQDSSSEAARIWTDLSAGVNTILAKAGEDIDATLYMTLYTHVYDFCASLRPAMPGSTYYTPADMSTALYGSVYGRQLYTRLTDHVSQYMGEVAKRATAFKGDELLTFYNREWVRYGDAAKMIHNIFGYLNRHWIQREKDEGNNVCDINTLMFRLWRNQFFMDVRGALLESVFSLMTRIRDGQVADLGLVKSVVDSFVSLGSDDLVLGSKKMEVYDAYFLKPFIEGTRRYYQAESERMLKEGSIRSYMAWVFDRIKEEEDRAELYLHESSLREFSEALNKVLIGKQREQLSAEFHPMLEAQEREDLRRLYLLLKRLGDGAGLEPMRNLFGAFVKSAGLEAVKRISSDQVAAESLTNKARLFVDALLSVHDLYADILRGSFEDDPGFSKALDHACKEFINTNAVCVSDETNAARLLASHCDTLLKKGNATARAGPTGAEGASSEDNLEFQLSQAVCVFRYLKDQDMFQAAYWRFFARRLINEQSVSSHGEATMISKLKEVIGVDFKTKLSTMFSDITVSKDMTEQFREPGRASSAGPPAPFDIGVKVLNTGSWPFKAPDTKLTLPPELSRVVDQFTQFYQDKHSGRRLNWLWQYSKADLKVFFPGATGAAAKTGYVFTVSTYQLAILLLFNADSGPGTGYGTEAGPSLTLAQIMAATELDRDLVESEMDVFCKARVLTSSTGKVSDDARFALNGGFKSKKLRMNLAGLKRPDQKREANEIQRAVDTDRLVKIQAAIVRIMKARKQLSHRELVETTIAHIKLFQPQVSDIKQAIDKLIDTSYIERDESSRDLYNYLA</sequence>
<dbReference type="OrthoDB" id="27073at2759"/>
<proteinExistence type="inferred from homology"/>
<dbReference type="Proteomes" id="UP001143981">
    <property type="component" value="Unassembled WGS sequence"/>
</dbReference>
<dbReference type="InterPro" id="IPR059120">
    <property type="entry name" value="Cullin-like_AB"/>
</dbReference>
<comment type="pathway">
    <text evidence="1">Protein modification; protein ubiquitination.</text>
</comment>
<dbReference type="PROSITE" id="PS50069">
    <property type="entry name" value="CULLIN_2"/>
    <property type="match status" value="1"/>
</dbReference>
<dbReference type="InterPro" id="IPR001373">
    <property type="entry name" value="Cullin_N"/>
</dbReference>
<dbReference type="Pfam" id="PF26557">
    <property type="entry name" value="Cullin_AB"/>
    <property type="match status" value="1"/>
</dbReference>
<dbReference type="InterPro" id="IPR036388">
    <property type="entry name" value="WH-like_DNA-bd_sf"/>
</dbReference>
<dbReference type="SMART" id="SM00182">
    <property type="entry name" value="CULLIN"/>
    <property type="match status" value="1"/>
</dbReference>
<comment type="caution">
    <text evidence="10">The sequence shown here is derived from an EMBL/GenBank/DDBJ whole genome shotgun (WGS) entry which is preliminary data.</text>
</comment>
<gene>
    <name evidence="10" type="primary">CDC53</name>
    <name evidence="10" type="ORF">LPJ61_000249</name>
</gene>
<evidence type="ECO:0000256" key="4">
    <source>
        <dbReference type="ARBA" id="ARBA00022786"/>
    </source>
</evidence>
<dbReference type="InterPro" id="IPR036390">
    <property type="entry name" value="WH_DNA-bd_sf"/>
</dbReference>
<dbReference type="InterPro" id="IPR036317">
    <property type="entry name" value="Cullin_homology_sf"/>
</dbReference>
<keyword evidence="3" id="KW-1017">Isopeptide bond</keyword>
<evidence type="ECO:0000313" key="10">
    <source>
        <dbReference type="EMBL" id="KAJ1735990.1"/>
    </source>
</evidence>
<accession>A0A9W7YH34</accession>
<protein>
    <recommendedName>
        <fullName evidence="6">Cullin-5</fullName>
    </recommendedName>
</protein>
<evidence type="ECO:0000256" key="2">
    <source>
        <dbReference type="ARBA" id="ARBA00006019"/>
    </source>
</evidence>
<dbReference type="SUPFAM" id="SSF75632">
    <property type="entry name" value="Cullin homology domain"/>
    <property type="match status" value="1"/>
</dbReference>
<evidence type="ECO:0000256" key="8">
    <source>
        <dbReference type="RuleBase" id="RU003829"/>
    </source>
</evidence>
<comment type="similarity">
    <text evidence="2 7 8">Belongs to the cullin family.</text>
</comment>
<dbReference type="SUPFAM" id="SSF74788">
    <property type="entry name" value="Cullin repeat-like"/>
    <property type="match status" value="1"/>
</dbReference>
<feature type="domain" description="Cullin family profile" evidence="9">
    <location>
        <begin position="412"/>
        <end position="673"/>
    </location>
</feature>
<dbReference type="PANTHER" id="PTHR11932">
    <property type="entry name" value="CULLIN"/>
    <property type="match status" value="1"/>
</dbReference>
<dbReference type="FunFam" id="1.20.1310.10:FF:000014">
    <property type="entry name" value="Cullin 5"/>
    <property type="match status" value="1"/>
</dbReference>
<dbReference type="EMBL" id="JANBOI010000006">
    <property type="protein sequence ID" value="KAJ1735990.1"/>
    <property type="molecule type" value="Genomic_DNA"/>
</dbReference>
<dbReference type="Gene3D" id="1.20.1310.10">
    <property type="entry name" value="Cullin Repeats"/>
    <property type="match status" value="4"/>
</dbReference>
<evidence type="ECO:0000259" key="9">
    <source>
        <dbReference type="PROSITE" id="PS50069"/>
    </source>
</evidence>
<evidence type="ECO:0000256" key="6">
    <source>
        <dbReference type="ARBA" id="ARBA00040451"/>
    </source>
</evidence>
<dbReference type="GO" id="GO:0016874">
    <property type="term" value="F:ligase activity"/>
    <property type="evidence" value="ECO:0007669"/>
    <property type="project" value="UniProtKB-KW"/>
</dbReference>
<dbReference type="FunFam" id="1.10.10.10:FF:000014">
    <property type="entry name" value="Cullin 1"/>
    <property type="match status" value="1"/>
</dbReference>
<dbReference type="Pfam" id="PF10557">
    <property type="entry name" value="Cullin_Nedd8"/>
    <property type="match status" value="1"/>
</dbReference>
<name>A0A9W7YH34_9FUNG</name>
<dbReference type="InterPro" id="IPR045093">
    <property type="entry name" value="Cullin"/>
</dbReference>
<keyword evidence="5" id="KW-0832">Ubl conjugation</keyword>
<evidence type="ECO:0000256" key="1">
    <source>
        <dbReference type="ARBA" id="ARBA00004906"/>
    </source>
</evidence>
<dbReference type="InterPro" id="IPR016159">
    <property type="entry name" value="Cullin_repeat-like_dom_sf"/>
</dbReference>
<dbReference type="InterPro" id="IPR016158">
    <property type="entry name" value="Cullin_homology"/>
</dbReference>
<dbReference type="Gene3D" id="3.30.230.130">
    <property type="entry name" value="Cullin, Chain C, Domain 2"/>
    <property type="match status" value="1"/>
</dbReference>
<dbReference type="SMART" id="SM00884">
    <property type="entry name" value="Cullin_Nedd8"/>
    <property type="match status" value="1"/>
</dbReference>
<dbReference type="GO" id="GO:0006511">
    <property type="term" value="P:ubiquitin-dependent protein catabolic process"/>
    <property type="evidence" value="ECO:0007669"/>
    <property type="project" value="InterPro"/>
</dbReference>
<dbReference type="AlphaFoldDB" id="A0A9W7YH34"/>